<protein>
    <recommendedName>
        <fullName evidence="9">D-alanyl-D-alanine dipeptidase</fullName>
        <shortName evidence="9">D-Ala-D-Ala dipeptidase</shortName>
        <ecNumber evidence="9">3.4.13.22</ecNumber>
    </recommendedName>
</protein>
<keyword evidence="4 9" id="KW-0378">Hydrolase</keyword>
<dbReference type="PANTHER" id="PTHR43126">
    <property type="entry name" value="D-ALANYL-D-ALANINE DIPEPTIDASE"/>
    <property type="match status" value="1"/>
</dbReference>
<reference evidence="12" key="1">
    <citation type="journal article" date="2019" name="Int. J. Syst. Evol. Microbiol.">
        <title>The Global Catalogue of Microorganisms (GCM) 10K type strain sequencing project: providing services to taxonomists for standard genome sequencing and annotation.</title>
        <authorList>
            <consortium name="The Broad Institute Genomics Platform"/>
            <consortium name="The Broad Institute Genome Sequencing Center for Infectious Disease"/>
            <person name="Wu L."/>
            <person name="Ma J."/>
        </authorList>
    </citation>
    <scope>NUCLEOTIDE SEQUENCE [LARGE SCALE GENOMIC DNA]</scope>
    <source>
        <strain evidence="12">JCM 9371</strain>
    </source>
</reference>
<dbReference type="HAMAP" id="MF_01924">
    <property type="entry name" value="A_A_dipeptidase"/>
    <property type="match status" value="1"/>
</dbReference>
<dbReference type="SUPFAM" id="SSF55166">
    <property type="entry name" value="Hedgehog/DD-peptidase"/>
    <property type="match status" value="1"/>
</dbReference>
<feature type="compositionally biased region" description="Pro residues" evidence="10">
    <location>
        <begin position="129"/>
        <end position="142"/>
    </location>
</feature>
<organism evidence="11 12">
    <name type="scientific">Actinomadura fibrosa</name>
    <dbReference type="NCBI Taxonomy" id="111802"/>
    <lineage>
        <taxon>Bacteria</taxon>
        <taxon>Bacillati</taxon>
        <taxon>Actinomycetota</taxon>
        <taxon>Actinomycetes</taxon>
        <taxon>Streptosporangiales</taxon>
        <taxon>Thermomonosporaceae</taxon>
        <taxon>Actinomadura</taxon>
    </lineage>
</organism>
<evidence type="ECO:0000256" key="10">
    <source>
        <dbReference type="SAM" id="MobiDB-lite"/>
    </source>
</evidence>
<evidence type="ECO:0000256" key="4">
    <source>
        <dbReference type="ARBA" id="ARBA00022801"/>
    </source>
</evidence>
<dbReference type="InterPro" id="IPR009045">
    <property type="entry name" value="Zn_M74/Hedgehog-like"/>
</dbReference>
<evidence type="ECO:0000256" key="2">
    <source>
        <dbReference type="ARBA" id="ARBA00022670"/>
    </source>
</evidence>
<feature type="region of interest" description="Disordered" evidence="10">
    <location>
        <begin position="120"/>
        <end position="143"/>
    </location>
</feature>
<evidence type="ECO:0000256" key="7">
    <source>
        <dbReference type="ARBA" id="ARBA00023049"/>
    </source>
</evidence>
<name>A0ABW2XCH6_9ACTN</name>
<dbReference type="InterPro" id="IPR000755">
    <property type="entry name" value="A_A_dipeptidase"/>
</dbReference>
<keyword evidence="7 9" id="KW-0482">Metalloprotease</keyword>
<evidence type="ECO:0000313" key="12">
    <source>
        <dbReference type="Proteomes" id="UP001597063"/>
    </source>
</evidence>
<evidence type="ECO:0000256" key="3">
    <source>
        <dbReference type="ARBA" id="ARBA00022723"/>
    </source>
</evidence>
<feature type="binding site" evidence="9">
    <location>
        <position position="209"/>
    </location>
    <ligand>
        <name>Zn(2+)</name>
        <dbReference type="ChEBI" id="CHEBI:29105"/>
        <note>catalytic</note>
    </ligand>
</feature>
<feature type="site" description="Transition state stabilizer" evidence="9">
    <location>
        <position position="105"/>
    </location>
</feature>
<dbReference type="Gene3D" id="3.30.1380.10">
    <property type="match status" value="1"/>
</dbReference>
<evidence type="ECO:0000256" key="1">
    <source>
        <dbReference type="ARBA" id="ARBA00001362"/>
    </source>
</evidence>
<comment type="caution">
    <text evidence="11">The sequence shown here is derived from an EMBL/GenBank/DDBJ whole genome shotgun (WGS) entry which is preliminary data.</text>
</comment>
<proteinExistence type="inferred from homology"/>
<evidence type="ECO:0000256" key="9">
    <source>
        <dbReference type="HAMAP-Rule" id="MF_01924"/>
    </source>
</evidence>
<dbReference type="Pfam" id="PF01427">
    <property type="entry name" value="Peptidase_M15"/>
    <property type="match status" value="1"/>
</dbReference>
<gene>
    <name evidence="11" type="ORF">ACFQZM_02530</name>
</gene>
<comment type="catalytic activity">
    <reaction evidence="1 9">
        <text>D-alanyl-D-alanine + H2O = 2 D-alanine</text>
        <dbReference type="Rhea" id="RHEA:20661"/>
        <dbReference type="ChEBI" id="CHEBI:15377"/>
        <dbReference type="ChEBI" id="CHEBI:57416"/>
        <dbReference type="ChEBI" id="CHEBI:57822"/>
        <dbReference type="EC" id="3.4.13.22"/>
    </reaction>
</comment>
<keyword evidence="5 9" id="KW-0862">Zinc</keyword>
<keyword evidence="2 9" id="KW-0645">Protease</keyword>
<keyword evidence="6 9" id="KW-0224">Dipeptidase</keyword>
<evidence type="ECO:0000256" key="8">
    <source>
        <dbReference type="ARBA" id="ARBA00023316"/>
    </source>
</evidence>
<dbReference type="RefSeq" id="WP_131757191.1">
    <property type="nucleotide sequence ID" value="NZ_CAACUY010000027.1"/>
</dbReference>
<dbReference type="EMBL" id="JBHTGP010000002">
    <property type="protein sequence ID" value="MFD0683360.1"/>
    <property type="molecule type" value="Genomic_DNA"/>
</dbReference>
<dbReference type="PANTHER" id="PTHR43126:SF2">
    <property type="entry name" value="D-ALANYL-D-ALANINE DIPEPTIDASE"/>
    <property type="match status" value="1"/>
</dbReference>
<feature type="binding site" evidence="9">
    <location>
        <position position="142"/>
    </location>
    <ligand>
        <name>Zn(2+)</name>
        <dbReference type="ChEBI" id="CHEBI:29105"/>
        <note>catalytic</note>
    </ligand>
</feature>
<evidence type="ECO:0000313" key="11">
    <source>
        <dbReference type="EMBL" id="MFD0683360.1"/>
    </source>
</evidence>
<dbReference type="Proteomes" id="UP001597063">
    <property type="component" value="Unassembled WGS sequence"/>
</dbReference>
<feature type="active site" description="Proton donor/acceptor" evidence="9">
    <location>
        <position position="206"/>
    </location>
</feature>
<sequence length="248" mass="26578">MVFPVVDDAVLSAAASHCPAGHRAAIPALTPESVLLRRAKPVVGDAEPLVRIADAGIQVLHSYVGAGWRHAVGEQWLRGEVLGRLGRAAAGLPRGFGFAVFDGWRPLALQRELFEAFAPSADPDGEDPVAPPSDDPAEPPPHLTGGAVDLTLTWQGTPLALGTAFDEFTSLAAVTAFEGVDGPVRTLRRLLYHSLRSQGFVVLAEEWWHFEFGTRLWSALSGAAARYGPVAPWRPVRRGRSAGGRRCR</sequence>
<keyword evidence="8" id="KW-0961">Cell wall biogenesis/degradation</keyword>
<comment type="function">
    <text evidence="9">Catalyzes hydrolysis of the D-alanyl-D-alanine dipeptide.</text>
</comment>
<evidence type="ECO:0000256" key="5">
    <source>
        <dbReference type="ARBA" id="ARBA00022833"/>
    </source>
</evidence>
<comment type="similarity">
    <text evidence="9">Belongs to the peptidase M15D family.</text>
</comment>
<comment type="cofactor">
    <cofactor evidence="9">
        <name>Zn(2+)</name>
        <dbReference type="ChEBI" id="CHEBI:29105"/>
    </cofactor>
    <text evidence="9">Binds 1 zinc ion per subunit.</text>
</comment>
<feature type="binding site" evidence="9">
    <location>
        <position position="149"/>
    </location>
    <ligand>
        <name>Zn(2+)</name>
        <dbReference type="ChEBI" id="CHEBI:29105"/>
        <note>catalytic</note>
    </ligand>
</feature>
<keyword evidence="12" id="KW-1185">Reference proteome</keyword>
<accession>A0ABW2XCH6</accession>
<dbReference type="EC" id="3.4.13.22" evidence="9"/>
<keyword evidence="3 9" id="KW-0479">Metal-binding</keyword>
<evidence type="ECO:0000256" key="6">
    <source>
        <dbReference type="ARBA" id="ARBA00022997"/>
    </source>
</evidence>